<dbReference type="GO" id="GO:0097367">
    <property type="term" value="F:carbohydrate derivative binding"/>
    <property type="evidence" value="ECO:0007669"/>
    <property type="project" value="InterPro"/>
</dbReference>
<protein>
    <submittedName>
        <fullName evidence="3">6-phospho-3-hexuloisomerase</fullName>
        <ecNumber evidence="3">5.3.1.27</ecNumber>
    </submittedName>
</protein>
<dbReference type="Pfam" id="PF01380">
    <property type="entry name" value="SIS"/>
    <property type="match status" value="1"/>
</dbReference>
<dbReference type="InterPro" id="IPR001347">
    <property type="entry name" value="SIS_dom"/>
</dbReference>
<dbReference type="PROSITE" id="PS51464">
    <property type="entry name" value="SIS"/>
    <property type="match status" value="1"/>
</dbReference>
<dbReference type="EMBL" id="JACHZG010000001">
    <property type="protein sequence ID" value="MBB3327065.1"/>
    <property type="molecule type" value="Genomic_DNA"/>
</dbReference>
<dbReference type="InterPro" id="IPR046348">
    <property type="entry name" value="SIS_dom_sf"/>
</dbReference>
<name>A0A7W5P703_9ACTN</name>
<dbReference type="GO" id="GO:1901135">
    <property type="term" value="P:carbohydrate derivative metabolic process"/>
    <property type="evidence" value="ECO:0007669"/>
    <property type="project" value="InterPro"/>
</dbReference>
<evidence type="ECO:0000313" key="3">
    <source>
        <dbReference type="EMBL" id="MBB3327065.1"/>
    </source>
</evidence>
<evidence type="ECO:0000256" key="1">
    <source>
        <dbReference type="ARBA" id="ARBA00009235"/>
    </source>
</evidence>
<dbReference type="RefSeq" id="WP_183338027.1">
    <property type="nucleotide sequence ID" value="NZ_JACHZG010000001.1"/>
</dbReference>
<reference evidence="3 4" key="1">
    <citation type="submission" date="2020-08" db="EMBL/GenBank/DDBJ databases">
        <title>Sequencing the genomes of 1000 actinobacteria strains.</title>
        <authorList>
            <person name="Klenk H.-P."/>
        </authorList>
    </citation>
    <scope>NUCLEOTIDE SEQUENCE [LARGE SCALE GENOMIC DNA]</scope>
    <source>
        <strain evidence="3 4">DSM 11053</strain>
    </source>
</reference>
<dbReference type="CDD" id="cd05005">
    <property type="entry name" value="SIS_PHI"/>
    <property type="match status" value="1"/>
</dbReference>
<keyword evidence="4" id="KW-1185">Reference proteome</keyword>
<evidence type="ECO:0000259" key="2">
    <source>
        <dbReference type="PROSITE" id="PS51464"/>
    </source>
</evidence>
<dbReference type="PANTHER" id="PTHR43443:SF1">
    <property type="entry name" value="3-HEXULOSE-6-PHOSPHATE ISOMERASE"/>
    <property type="match status" value="1"/>
</dbReference>
<dbReference type="AlphaFoldDB" id="A0A7W5P703"/>
<accession>A0A7W5P703</accession>
<keyword evidence="3" id="KW-0413">Isomerase</keyword>
<gene>
    <name evidence="3" type="ORF">FHX39_002009</name>
</gene>
<comment type="similarity">
    <text evidence="1">Belongs to the SIS family. PHI subfamily.</text>
</comment>
<dbReference type="Gene3D" id="3.40.50.10490">
    <property type="entry name" value="Glucose-6-phosphate isomerase like protein, domain 1"/>
    <property type="match status" value="1"/>
</dbReference>
<dbReference type="InterPro" id="IPR017552">
    <property type="entry name" value="PHI/rmpB"/>
</dbReference>
<dbReference type="GO" id="GO:0043800">
    <property type="term" value="F:6-phospho-3-hexuloisomerase activity"/>
    <property type="evidence" value="ECO:0007669"/>
    <property type="project" value="UniProtKB-EC"/>
</dbReference>
<sequence length="198" mass="20281">MSTTVQTAPSASSSTSTVVQIAEEISGVAARIQHDETAALEAAADRIRGARRVFVHGAGRSGIALRMVAMRLMHLGLEAHVVGEATAPALGEGDLLIAASGSGTTGSVVRVAEATRSAGGEVLALTTDDASPLAALATTTVVVPAAAKSDRSSRVTAQYAGSLFEQSVLVVGDALFAVLWHRSGQDRDQLKARHANLE</sequence>
<proteinExistence type="inferred from homology"/>
<dbReference type="EC" id="5.3.1.27" evidence="3"/>
<comment type="caution">
    <text evidence="3">The sequence shown here is derived from an EMBL/GenBank/DDBJ whole genome shotgun (WGS) entry which is preliminary data.</text>
</comment>
<dbReference type="Proteomes" id="UP000565572">
    <property type="component" value="Unassembled WGS sequence"/>
</dbReference>
<evidence type="ECO:0000313" key="4">
    <source>
        <dbReference type="Proteomes" id="UP000565572"/>
    </source>
</evidence>
<organism evidence="3 4">
    <name type="scientific">Microlunatus antarcticus</name>
    <dbReference type="NCBI Taxonomy" id="53388"/>
    <lineage>
        <taxon>Bacteria</taxon>
        <taxon>Bacillati</taxon>
        <taxon>Actinomycetota</taxon>
        <taxon>Actinomycetes</taxon>
        <taxon>Propionibacteriales</taxon>
        <taxon>Propionibacteriaceae</taxon>
        <taxon>Microlunatus</taxon>
    </lineage>
</organism>
<dbReference type="PANTHER" id="PTHR43443">
    <property type="entry name" value="3-HEXULOSE-6-PHOSPHATE ISOMERASE"/>
    <property type="match status" value="1"/>
</dbReference>
<dbReference type="SUPFAM" id="SSF53697">
    <property type="entry name" value="SIS domain"/>
    <property type="match status" value="1"/>
</dbReference>
<dbReference type="NCBIfam" id="TIGR03127">
    <property type="entry name" value="RuMP_HxlB"/>
    <property type="match status" value="1"/>
</dbReference>
<feature type="domain" description="SIS" evidence="2">
    <location>
        <begin position="43"/>
        <end position="177"/>
    </location>
</feature>